<reference evidence="1 2" key="1">
    <citation type="journal article" date="2019" name="Int. J. Syst. Evol. Microbiol.">
        <title>The Global Catalogue of Microorganisms (GCM) 10K type strain sequencing project: providing services to taxonomists for standard genome sequencing and annotation.</title>
        <authorList>
            <consortium name="The Broad Institute Genomics Platform"/>
            <consortium name="The Broad Institute Genome Sequencing Center for Infectious Disease"/>
            <person name="Wu L."/>
            <person name="Ma J."/>
        </authorList>
    </citation>
    <scope>NUCLEOTIDE SEQUENCE [LARGE SCALE GENOMIC DNA]</scope>
    <source>
        <strain evidence="1 2">CGMCC 1.12859</strain>
    </source>
</reference>
<sequence length="51" mass="5274">MTEYANFIGGEWVDAEGGETFETYNPAAPDEAVATYPESGVSETDAAVAAA</sequence>
<name>A0ABD6BR68_9EURY</name>
<keyword evidence="2" id="KW-1185">Reference proteome</keyword>
<accession>A0ABD6BR68</accession>
<dbReference type="SUPFAM" id="SSF53720">
    <property type="entry name" value="ALDH-like"/>
    <property type="match status" value="1"/>
</dbReference>
<dbReference type="AlphaFoldDB" id="A0ABD6BR68"/>
<dbReference type="InterPro" id="IPR016161">
    <property type="entry name" value="Ald_DH/histidinol_DH"/>
</dbReference>
<dbReference type="EMBL" id="JBHUCZ010000002">
    <property type="protein sequence ID" value="MFD1567032.1"/>
    <property type="molecule type" value="Genomic_DNA"/>
</dbReference>
<dbReference type="Gene3D" id="3.40.605.10">
    <property type="entry name" value="Aldehyde Dehydrogenase, Chain A, domain 1"/>
    <property type="match status" value="1"/>
</dbReference>
<comment type="caution">
    <text evidence="1">The sequence shown here is derived from an EMBL/GenBank/DDBJ whole genome shotgun (WGS) entry which is preliminary data.</text>
</comment>
<dbReference type="Proteomes" id="UP001597139">
    <property type="component" value="Unassembled WGS sequence"/>
</dbReference>
<evidence type="ECO:0000313" key="2">
    <source>
        <dbReference type="Proteomes" id="UP001597139"/>
    </source>
</evidence>
<protein>
    <submittedName>
        <fullName evidence="1">Aldehyde dehydrogenase family protein</fullName>
    </submittedName>
</protein>
<gene>
    <name evidence="1" type="ORF">ACFSAU_05975</name>
</gene>
<evidence type="ECO:0000313" key="1">
    <source>
        <dbReference type="EMBL" id="MFD1567032.1"/>
    </source>
</evidence>
<feature type="non-terminal residue" evidence="1">
    <location>
        <position position="51"/>
    </location>
</feature>
<proteinExistence type="predicted"/>
<dbReference type="InterPro" id="IPR016162">
    <property type="entry name" value="Ald_DH_N"/>
</dbReference>
<organism evidence="1 2">
    <name type="scientific">Halolamina litorea</name>
    <dbReference type="NCBI Taxonomy" id="1515593"/>
    <lineage>
        <taxon>Archaea</taxon>
        <taxon>Methanobacteriati</taxon>
        <taxon>Methanobacteriota</taxon>
        <taxon>Stenosarchaea group</taxon>
        <taxon>Halobacteria</taxon>
        <taxon>Halobacteriales</taxon>
        <taxon>Haloferacaceae</taxon>
    </lineage>
</organism>